<comment type="caution">
    <text evidence="1">The sequence shown here is derived from an EMBL/GenBank/DDBJ whole genome shotgun (WGS) entry which is preliminary data.</text>
</comment>
<feature type="non-terminal residue" evidence="1">
    <location>
        <position position="1"/>
    </location>
</feature>
<evidence type="ECO:0000313" key="2">
    <source>
        <dbReference type="Proteomes" id="UP000886501"/>
    </source>
</evidence>
<name>A0ACB6ZH23_THEGA</name>
<accession>A0ACB6ZH23</accession>
<evidence type="ECO:0000313" key="1">
    <source>
        <dbReference type="EMBL" id="KAF9648638.1"/>
    </source>
</evidence>
<gene>
    <name evidence="1" type="ORF">BDM02DRAFT_3096090</name>
</gene>
<organism evidence="1 2">
    <name type="scientific">Thelephora ganbajun</name>
    <name type="common">Ganba fungus</name>
    <dbReference type="NCBI Taxonomy" id="370292"/>
    <lineage>
        <taxon>Eukaryota</taxon>
        <taxon>Fungi</taxon>
        <taxon>Dikarya</taxon>
        <taxon>Basidiomycota</taxon>
        <taxon>Agaricomycotina</taxon>
        <taxon>Agaricomycetes</taxon>
        <taxon>Thelephorales</taxon>
        <taxon>Thelephoraceae</taxon>
        <taxon>Thelephora</taxon>
    </lineage>
</organism>
<dbReference type="Proteomes" id="UP000886501">
    <property type="component" value="Unassembled WGS sequence"/>
</dbReference>
<keyword evidence="2" id="KW-1185">Reference proteome</keyword>
<sequence length="127" mass="13190">FKSGGRLQGELNVVSVPCDAATHTCTITVPASRFALVFLNEKAYTGFTPSGETVTFAATAYTKSINTTIDLQVLQTSNGHSGKDHVNIRSTSKGSSLSSSTTLREGLVNILLTGLGVGLGVALFALL</sequence>
<reference evidence="1" key="1">
    <citation type="submission" date="2019-10" db="EMBL/GenBank/DDBJ databases">
        <authorList>
            <consortium name="DOE Joint Genome Institute"/>
            <person name="Kuo A."/>
            <person name="Miyauchi S."/>
            <person name="Kiss E."/>
            <person name="Drula E."/>
            <person name="Kohler A."/>
            <person name="Sanchez-Garcia M."/>
            <person name="Andreopoulos B."/>
            <person name="Barry K.W."/>
            <person name="Bonito G."/>
            <person name="Buee M."/>
            <person name="Carver A."/>
            <person name="Chen C."/>
            <person name="Cichocki N."/>
            <person name="Clum A."/>
            <person name="Culley D."/>
            <person name="Crous P.W."/>
            <person name="Fauchery L."/>
            <person name="Girlanda M."/>
            <person name="Hayes R."/>
            <person name="Keri Z."/>
            <person name="Labutti K."/>
            <person name="Lipzen A."/>
            <person name="Lombard V."/>
            <person name="Magnuson J."/>
            <person name="Maillard F."/>
            <person name="Morin E."/>
            <person name="Murat C."/>
            <person name="Nolan M."/>
            <person name="Ohm R."/>
            <person name="Pangilinan J."/>
            <person name="Pereira M."/>
            <person name="Perotto S."/>
            <person name="Peter M."/>
            <person name="Riley R."/>
            <person name="Sitrit Y."/>
            <person name="Stielow B."/>
            <person name="Szollosi G."/>
            <person name="Zifcakova L."/>
            <person name="Stursova M."/>
            <person name="Spatafora J.W."/>
            <person name="Tedersoo L."/>
            <person name="Vaario L.-M."/>
            <person name="Yamada A."/>
            <person name="Yan M."/>
            <person name="Wang P."/>
            <person name="Xu J."/>
            <person name="Bruns T."/>
            <person name="Baldrian P."/>
            <person name="Vilgalys R."/>
            <person name="Henrissat B."/>
            <person name="Grigoriev I.V."/>
            <person name="Hibbett D."/>
            <person name="Nagy L.G."/>
            <person name="Martin F.M."/>
        </authorList>
    </citation>
    <scope>NUCLEOTIDE SEQUENCE</scope>
    <source>
        <strain evidence="1">P2</strain>
    </source>
</reference>
<reference evidence="1" key="2">
    <citation type="journal article" date="2020" name="Nat. Commun.">
        <title>Large-scale genome sequencing of mycorrhizal fungi provides insights into the early evolution of symbiotic traits.</title>
        <authorList>
            <person name="Miyauchi S."/>
            <person name="Kiss E."/>
            <person name="Kuo A."/>
            <person name="Drula E."/>
            <person name="Kohler A."/>
            <person name="Sanchez-Garcia M."/>
            <person name="Morin E."/>
            <person name="Andreopoulos B."/>
            <person name="Barry K.W."/>
            <person name="Bonito G."/>
            <person name="Buee M."/>
            <person name="Carver A."/>
            <person name="Chen C."/>
            <person name="Cichocki N."/>
            <person name="Clum A."/>
            <person name="Culley D."/>
            <person name="Crous P.W."/>
            <person name="Fauchery L."/>
            <person name="Girlanda M."/>
            <person name="Hayes R.D."/>
            <person name="Keri Z."/>
            <person name="LaButti K."/>
            <person name="Lipzen A."/>
            <person name="Lombard V."/>
            <person name="Magnuson J."/>
            <person name="Maillard F."/>
            <person name="Murat C."/>
            <person name="Nolan M."/>
            <person name="Ohm R.A."/>
            <person name="Pangilinan J."/>
            <person name="Pereira M.F."/>
            <person name="Perotto S."/>
            <person name="Peter M."/>
            <person name="Pfister S."/>
            <person name="Riley R."/>
            <person name="Sitrit Y."/>
            <person name="Stielow J.B."/>
            <person name="Szollosi G."/>
            <person name="Zifcakova L."/>
            <person name="Stursova M."/>
            <person name="Spatafora J.W."/>
            <person name="Tedersoo L."/>
            <person name="Vaario L.M."/>
            <person name="Yamada A."/>
            <person name="Yan M."/>
            <person name="Wang P."/>
            <person name="Xu J."/>
            <person name="Bruns T."/>
            <person name="Baldrian P."/>
            <person name="Vilgalys R."/>
            <person name="Dunand C."/>
            <person name="Henrissat B."/>
            <person name="Grigoriev I.V."/>
            <person name="Hibbett D."/>
            <person name="Nagy L.G."/>
            <person name="Martin F.M."/>
        </authorList>
    </citation>
    <scope>NUCLEOTIDE SEQUENCE</scope>
    <source>
        <strain evidence="1">P2</strain>
    </source>
</reference>
<proteinExistence type="predicted"/>
<dbReference type="EMBL" id="MU118010">
    <property type="protein sequence ID" value="KAF9648638.1"/>
    <property type="molecule type" value="Genomic_DNA"/>
</dbReference>
<protein>
    <submittedName>
        <fullName evidence="1">Uncharacterized protein</fullName>
    </submittedName>
</protein>